<dbReference type="Pfam" id="PF03031">
    <property type="entry name" value="NIF"/>
    <property type="match status" value="1"/>
</dbReference>
<dbReference type="AlphaFoldDB" id="X1DJ00"/>
<reference evidence="2" key="1">
    <citation type="journal article" date="2014" name="Front. Microbiol.">
        <title>High frequency of phylogenetically diverse reductive dehalogenase-homologous genes in deep subseafloor sedimentary metagenomes.</title>
        <authorList>
            <person name="Kawai M."/>
            <person name="Futagami T."/>
            <person name="Toyoda A."/>
            <person name="Takaki Y."/>
            <person name="Nishi S."/>
            <person name="Hori S."/>
            <person name="Arai W."/>
            <person name="Tsubouchi T."/>
            <person name="Morono Y."/>
            <person name="Uchiyama I."/>
            <person name="Ito T."/>
            <person name="Fujiyama A."/>
            <person name="Inagaki F."/>
            <person name="Takami H."/>
        </authorList>
    </citation>
    <scope>NUCLEOTIDE SEQUENCE</scope>
    <source>
        <strain evidence="2">Expedition CK06-06</strain>
    </source>
</reference>
<sequence>HCYNKKKIFAKPLKFLFEFEPELKNKTSIEQMIMIDDREDNFKFNPKNGIVIKEYAPDPSNVENLRADDTELLKIMEQLENDIIYN</sequence>
<feature type="non-terminal residue" evidence="2">
    <location>
        <position position="1"/>
    </location>
</feature>
<dbReference type="PROSITE" id="PS50969">
    <property type="entry name" value="FCP1"/>
    <property type="match status" value="1"/>
</dbReference>
<dbReference type="EMBL" id="BART01022440">
    <property type="protein sequence ID" value="GAG96391.1"/>
    <property type="molecule type" value="Genomic_DNA"/>
</dbReference>
<evidence type="ECO:0000313" key="2">
    <source>
        <dbReference type="EMBL" id="GAG96391.1"/>
    </source>
</evidence>
<protein>
    <recommendedName>
        <fullName evidence="1">FCP1 homology domain-containing protein</fullName>
    </recommendedName>
</protein>
<dbReference type="Gene3D" id="3.40.50.1000">
    <property type="entry name" value="HAD superfamily/HAD-like"/>
    <property type="match status" value="1"/>
</dbReference>
<proteinExistence type="predicted"/>
<dbReference type="InterPro" id="IPR004274">
    <property type="entry name" value="FCP1_dom"/>
</dbReference>
<dbReference type="SUPFAM" id="SSF56784">
    <property type="entry name" value="HAD-like"/>
    <property type="match status" value="1"/>
</dbReference>
<dbReference type="InterPro" id="IPR023214">
    <property type="entry name" value="HAD_sf"/>
</dbReference>
<evidence type="ECO:0000259" key="1">
    <source>
        <dbReference type="PROSITE" id="PS50969"/>
    </source>
</evidence>
<gene>
    <name evidence="2" type="ORF">S01H4_41075</name>
</gene>
<name>X1DJ00_9ZZZZ</name>
<accession>X1DJ00</accession>
<dbReference type="InterPro" id="IPR036412">
    <property type="entry name" value="HAD-like_sf"/>
</dbReference>
<comment type="caution">
    <text evidence="2">The sequence shown here is derived from an EMBL/GenBank/DDBJ whole genome shotgun (WGS) entry which is preliminary data.</text>
</comment>
<feature type="domain" description="FCP1 homology" evidence="1">
    <location>
        <begin position="1"/>
        <end position="79"/>
    </location>
</feature>
<organism evidence="2">
    <name type="scientific">marine sediment metagenome</name>
    <dbReference type="NCBI Taxonomy" id="412755"/>
    <lineage>
        <taxon>unclassified sequences</taxon>
        <taxon>metagenomes</taxon>
        <taxon>ecological metagenomes</taxon>
    </lineage>
</organism>